<evidence type="ECO:0000256" key="6">
    <source>
        <dbReference type="ARBA" id="ARBA00022801"/>
    </source>
</evidence>
<keyword evidence="12" id="KW-1185">Reference proteome</keyword>
<evidence type="ECO:0000256" key="2">
    <source>
        <dbReference type="ARBA" id="ARBA00004401"/>
    </source>
</evidence>
<comment type="caution">
    <text evidence="11">The sequence shown here is derived from an EMBL/GenBank/DDBJ whole genome shotgun (WGS) entry which is preliminary data.</text>
</comment>
<evidence type="ECO:0000256" key="1">
    <source>
        <dbReference type="ARBA" id="ARBA00000677"/>
    </source>
</evidence>
<feature type="domain" description="Peptidase S26" evidence="10">
    <location>
        <begin position="10"/>
        <end position="169"/>
    </location>
</feature>
<dbReference type="InterPro" id="IPR000223">
    <property type="entry name" value="Pept_S26A_signal_pept_1"/>
</dbReference>
<sequence length="181" mass="20356">MESKIKEVLFDWIKTIVIAVILSLAVRTYVAEAKWIPSESMLPTLKVGDHLIIDKLFYKLNGTRGINRGDIVVFNPPESADLNEKVLIKRVIGLPGETISIKGGLVYINGKQLDEPYILEKPNTDFAPFMVPDNELFVMGDNRNNSYDSRFWGPVSLANIIGKAEFRYYPINEIGTLAPKV</sequence>
<dbReference type="PROSITE" id="PS00761">
    <property type="entry name" value="SPASE_I_3"/>
    <property type="match status" value="1"/>
</dbReference>
<dbReference type="SUPFAM" id="SSF51306">
    <property type="entry name" value="LexA/Signal peptidase"/>
    <property type="match status" value="1"/>
</dbReference>
<dbReference type="GO" id="GO:0004252">
    <property type="term" value="F:serine-type endopeptidase activity"/>
    <property type="evidence" value="ECO:0007669"/>
    <property type="project" value="InterPro"/>
</dbReference>
<comment type="subcellular location">
    <subcellularLocation>
        <location evidence="2">Cell membrane</location>
        <topology evidence="2">Single-pass type II membrane protein</topology>
    </subcellularLocation>
    <subcellularLocation>
        <location evidence="9">Membrane</location>
        <topology evidence="9">Single-pass type II membrane protein</topology>
    </subcellularLocation>
</comment>
<dbReference type="RefSeq" id="WP_277443455.1">
    <property type="nucleotide sequence ID" value="NZ_JAKOAV010000010.1"/>
</dbReference>
<comment type="similarity">
    <text evidence="3 9">Belongs to the peptidase S26 family.</text>
</comment>
<dbReference type="NCBIfam" id="TIGR02227">
    <property type="entry name" value="sigpep_I_bact"/>
    <property type="match status" value="1"/>
</dbReference>
<evidence type="ECO:0000313" key="11">
    <source>
        <dbReference type="EMBL" id="MDF9408165.1"/>
    </source>
</evidence>
<dbReference type="InterPro" id="IPR036286">
    <property type="entry name" value="LexA/Signal_pep-like_sf"/>
</dbReference>
<dbReference type="PANTHER" id="PTHR43390">
    <property type="entry name" value="SIGNAL PEPTIDASE I"/>
    <property type="match status" value="1"/>
</dbReference>
<gene>
    <name evidence="11" type="primary">lepB</name>
    <name evidence="11" type="ORF">L7E55_07285</name>
</gene>
<dbReference type="Gene3D" id="2.10.109.10">
    <property type="entry name" value="Umud Fragment, subunit A"/>
    <property type="match status" value="1"/>
</dbReference>
<reference evidence="11" key="1">
    <citation type="submission" date="2022-02" db="EMBL/GenBank/DDBJ databases">
        <authorList>
            <person name="Leng L."/>
        </authorList>
    </citation>
    <scope>NUCLEOTIDE SEQUENCE</scope>
    <source>
        <strain evidence="11">JI</strain>
    </source>
</reference>
<dbReference type="InterPro" id="IPR019758">
    <property type="entry name" value="Pept_S26A_signal_pept_1_CS"/>
</dbReference>
<dbReference type="Pfam" id="PF10502">
    <property type="entry name" value="Peptidase_S26"/>
    <property type="match status" value="1"/>
</dbReference>
<name>A0A9X4GYV4_9FIRM</name>
<dbReference type="PANTHER" id="PTHR43390:SF1">
    <property type="entry name" value="CHLOROPLAST PROCESSING PEPTIDASE"/>
    <property type="match status" value="1"/>
</dbReference>
<evidence type="ECO:0000256" key="5">
    <source>
        <dbReference type="ARBA" id="ARBA00022670"/>
    </source>
</evidence>
<dbReference type="EMBL" id="JAKOAV010000010">
    <property type="protein sequence ID" value="MDF9408165.1"/>
    <property type="molecule type" value="Genomic_DNA"/>
</dbReference>
<evidence type="ECO:0000256" key="9">
    <source>
        <dbReference type="RuleBase" id="RU362042"/>
    </source>
</evidence>
<feature type="active site" evidence="7">
    <location>
        <position position="89"/>
    </location>
</feature>
<dbReference type="AlphaFoldDB" id="A0A9X4GYV4"/>
<keyword evidence="6 8" id="KW-0378">Hydrolase</keyword>
<dbReference type="PRINTS" id="PR00727">
    <property type="entry name" value="LEADERPTASE"/>
</dbReference>
<dbReference type="EC" id="3.4.21.89" evidence="4 8"/>
<evidence type="ECO:0000256" key="7">
    <source>
        <dbReference type="PIRSR" id="PIRSR600223-1"/>
    </source>
</evidence>
<proteinExistence type="inferred from homology"/>
<evidence type="ECO:0000256" key="3">
    <source>
        <dbReference type="ARBA" id="ARBA00009370"/>
    </source>
</evidence>
<dbReference type="InterPro" id="IPR019757">
    <property type="entry name" value="Pept_S26A_signal_pept_1_Lys-AS"/>
</dbReference>
<dbReference type="InterPro" id="IPR019756">
    <property type="entry name" value="Pept_S26A_signal_pept_1_Ser-AS"/>
</dbReference>
<dbReference type="CDD" id="cd06530">
    <property type="entry name" value="S26_SPase_I"/>
    <property type="match status" value="1"/>
</dbReference>
<dbReference type="Proteomes" id="UP001154312">
    <property type="component" value="Unassembled WGS sequence"/>
</dbReference>
<accession>A0A9X4GYV4</accession>
<dbReference type="InterPro" id="IPR019533">
    <property type="entry name" value="Peptidase_S26"/>
</dbReference>
<feature type="active site" evidence="7">
    <location>
        <position position="40"/>
    </location>
</feature>
<keyword evidence="5 8" id="KW-0645">Protease</keyword>
<evidence type="ECO:0000313" key="12">
    <source>
        <dbReference type="Proteomes" id="UP001154312"/>
    </source>
</evidence>
<dbReference type="PROSITE" id="PS00501">
    <property type="entry name" value="SPASE_I_1"/>
    <property type="match status" value="1"/>
</dbReference>
<evidence type="ECO:0000259" key="10">
    <source>
        <dbReference type="Pfam" id="PF10502"/>
    </source>
</evidence>
<dbReference type="GO" id="GO:0006465">
    <property type="term" value="P:signal peptide processing"/>
    <property type="evidence" value="ECO:0007669"/>
    <property type="project" value="InterPro"/>
</dbReference>
<protein>
    <recommendedName>
        <fullName evidence="4 8">Signal peptidase I</fullName>
        <ecNumber evidence="4 8">3.4.21.89</ecNumber>
    </recommendedName>
</protein>
<dbReference type="GO" id="GO:0009003">
    <property type="term" value="F:signal peptidase activity"/>
    <property type="evidence" value="ECO:0007669"/>
    <property type="project" value="UniProtKB-EC"/>
</dbReference>
<dbReference type="GO" id="GO:0005886">
    <property type="term" value="C:plasma membrane"/>
    <property type="evidence" value="ECO:0007669"/>
    <property type="project" value="UniProtKB-SubCell"/>
</dbReference>
<comment type="catalytic activity">
    <reaction evidence="1 8">
        <text>Cleavage of hydrophobic, N-terminal signal or leader sequences from secreted and periplasmic proteins.</text>
        <dbReference type="EC" id="3.4.21.89"/>
    </reaction>
</comment>
<evidence type="ECO:0000256" key="4">
    <source>
        <dbReference type="ARBA" id="ARBA00013208"/>
    </source>
</evidence>
<organism evidence="11 12">
    <name type="scientific">Pelotomaculum isophthalicicum JI</name>
    <dbReference type="NCBI Taxonomy" id="947010"/>
    <lineage>
        <taxon>Bacteria</taxon>
        <taxon>Bacillati</taxon>
        <taxon>Bacillota</taxon>
        <taxon>Clostridia</taxon>
        <taxon>Eubacteriales</taxon>
        <taxon>Desulfotomaculaceae</taxon>
        <taxon>Pelotomaculum</taxon>
    </lineage>
</organism>
<dbReference type="PROSITE" id="PS00760">
    <property type="entry name" value="SPASE_I_2"/>
    <property type="match status" value="1"/>
</dbReference>
<evidence type="ECO:0000256" key="8">
    <source>
        <dbReference type="RuleBase" id="RU003993"/>
    </source>
</evidence>